<proteinExistence type="predicted"/>
<keyword evidence="2" id="KW-0391">Immunity</keyword>
<keyword evidence="1 3" id="KW-0732">Signal</keyword>
<comment type="caution">
    <text evidence="5">The sequence shown here is derived from an EMBL/GenBank/DDBJ whole genome shotgun (WGS) entry which is preliminary data.</text>
</comment>
<organism evidence="5 6">
    <name type="scientific">Diceros bicornis minor</name>
    <name type="common">South-central black rhinoceros</name>
    <dbReference type="NCBI Taxonomy" id="77932"/>
    <lineage>
        <taxon>Eukaryota</taxon>
        <taxon>Metazoa</taxon>
        <taxon>Chordata</taxon>
        <taxon>Craniata</taxon>
        <taxon>Vertebrata</taxon>
        <taxon>Euteleostomi</taxon>
        <taxon>Mammalia</taxon>
        <taxon>Eutheria</taxon>
        <taxon>Laurasiatheria</taxon>
        <taxon>Perissodactyla</taxon>
        <taxon>Rhinocerotidae</taxon>
        <taxon>Diceros</taxon>
    </lineage>
</organism>
<dbReference type="GO" id="GO:0005886">
    <property type="term" value="C:plasma membrane"/>
    <property type="evidence" value="ECO:0007669"/>
    <property type="project" value="TreeGrafter"/>
</dbReference>
<protein>
    <recommendedName>
        <fullName evidence="4">Ig-like domain-containing protein</fullName>
    </recommendedName>
</protein>
<dbReference type="Pfam" id="PF07686">
    <property type="entry name" value="V-set"/>
    <property type="match status" value="3"/>
</dbReference>
<evidence type="ECO:0000256" key="1">
    <source>
        <dbReference type="ARBA" id="ARBA00022729"/>
    </source>
</evidence>
<feature type="signal peptide" evidence="3">
    <location>
        <begin position="1"/>
        <end position="22"/>
    </location>
</feature>
<dbReference type="InterPro" id="IPR003599">
    <property type="entry name" value="Ig_sub"/>
</dbReference>
<feature type="domain" description="Ig-like" evidence="4">
    <location>
        <begin position="157"/>
        <end position="257"/>
    </location>
</feature>
<dbReference type="SMART" id="SM00406">
    <property type="entry name" value="IGv"/>
    <property type="match status" value="2"/>
</dbReference>
<dbReference type="Proteomes" id="UP000551758">
    <property type="component" value="Unassembled WGS sequence"/>
</dbReference>
<dbReference type="GO" id="GO:0002376">
    <property type="term" value="P:immune system process"/>
    <property type="evidence" value="ECO:0007669"/>
    <property type="project" value="UniProtKB-KW"/>
</dbReference>
<dbReference type="InterPro" id="IPR050413">
    <property type="entry name" value="TCR_beta_variable"/>
</dbReference>
<dbReference type="AlphaFoldDB" id="A0A7J7EFA9"/>
<reference evidence="5 6" key="1">
    <citation type="journal article" date="2020" name="Mol. Biol. Evol.">
        <title>Interspecific Gene Flow and the Evolution of Specialization in Black and White Rhinoceros.</title>
        <authorList>
            <person name="Moodley Y."/>
            <person name="Westbury M.V."/>
            <person name="Russo I.M."/>
            <person name="Gopalakrishnan S."/>
            <person name="Rakotoarivelo A."/>
            <person name="Olsen R.A."/>
            <person name="Prost S."/>
            <person name="Tunstall T."/>
            <person name="Ryder O.A."/>
            <person name="Dalen L."/>
            <person name="Bruford M.W."/>
        </authorList>
    </citation>
    <scope>NUCLEOTIDE SEQUENCE [LARGE SCALE GENOMIC DNA]</scope>
    <source>
        <strain evidence="5">SBR-YM</strain>
        <tissue evidence="5">Skin</tissue>
    </source>
</reference>
<dbReference type="GO" id="GO:0007166">
    <property type="term" value="P:cell surface receptor signaling pathway"/>
    <property type="evidence" value="ECO:0007669"/>
    <property type="project" value="TreeGrafter"/>
</dbReference>
<dbReference type="PANTHER" id="PTHR23268:SF92">
    <property type="entry name" value="T CELL RECEPTOR BETA VARIABLE 3-1"/>
    <property type="match status" value="1"/>
</dbReference>
<dbReference type="SUPFAM" id="SSF48726">
    <property type="entry name" value="Immunoglobulin"/>
    <property type="match status" value="3"/>
</dbReference>
<accession>A0A7J7EFA9</accession>
<feature type="domain" description="Ig-like" evidence="4">
    <location>
        <begin position="347"/>
        <end position="449"/>
    </location>
</feature>
<dbReference type="InterPro" id="IPR013106">
    <property type="entry name" value="Ig_V-set"/>
</dbReference>
<evidence type="ECO:0000313" key="5">
    <source>
        <dbReference type="EMBL" id="KAF5914475.1"/>
    </source>
</evidence>
<dbReference type="SMART" id="SM00409">
    <property type="entry name" value="IG"/>
    <property type="match status" value="3"/>
</dbReference>
<dbReference type="PANTHER" id="PTHR23268">
    <property type="entry name" value="T-CELL RECEPTOR BETA CHAIN"/>
    <property type="match status" value="1"/>
</dbReference>
<evidence type="ECO:0000256" key="3">
    <source>
        <dbReference type="SAM" id="SignalP"/>
    </source>
</evidence>
<dbReference type="InterPro" id="IPR036179">
    <property type="entry name" value="Ig-like_dom_sf"/>
</dbReference>
<sequence>MGSRLPCCVALCLLGAGPLVTAVSQTPKYLVTQVGNKKSLKCEQMLSHNTMYWYKQDSKQLLKIMFTYNNKELIVNETVPSRFSPESPDNAHLKLHVDSLEPGDSAVYFCASSQDTALQSHCLPVHKPSAPARKLWGQRVHLALRIRSPLHISNSGPVDSRVTQTPRHLIKARGQQVTMRCSPSSRAHSCILALGQGPQFLIQYFNGKESEKGNIVDQFSGQQFSDYSSELKVSVSELTDSALYLCASSVAQPCRVTNVLCTNLPAPAWSKLRADRSEHGTTEDKKICSEDDAAAIGSLQSHLHCLALYAAGLQHPDNIKQGVRAPASAGGRSQLRTSPLRCCDDGPVNAGVTQTPKFQVLRTGENTTLRCAQDMSHRSMYWYRQDQGYGLRLSHYSDAADSTEKGDVPEGYNVSRPNTKNFLLELESATPSQTSVYFCASSYSTVLHS</sequence>
<evidence type="ECO:0000256" key="2">
    <source>
        <dbReference type="ARBA" id="ARBA00022859"/>
    </source>
</evidence>
<dbReference type="InterPro" id="IPR007110">
    <property type="entry name" value="Ig-like_dom"/>
</dbReference>
<evidence type="ECO:0000259" key="4">
    <source>
        <dbReference type="PROSITE" id="PS50835"/>
    </source>
</evidence>
<dbReference type="InterPro" id="IPR013783">
    <property type="entry name" value="Ig-like_fold"/>
</dbReference>
<feature type="chain" id="PRO_5029516705" description="Ig-like domain-containing protein" evidence="3">
    <location>
        <begin position="23"/>
        <end position="449"/>
    </location>
</feature>
<keyword evidence="6" id="KW-1185">Reference proteome</keyword>
<evidence type="ECO:0000313" key="6">
    <source>
        <dbReference type="Proteomes" id="UP000551758"/>
    </source>
</evidence>
<dbReference type="EMBL" id="JACDTQ010003235">
    <property type="protein sequence ID" value="KAF5914475.1"/>
    <property type="molecule type" value="Genomic_DNA"/>
</dbReference>
<feature type="domain" description="Ig-like" evidence="4">
    <location>
        <begin position="18"/>
        <end position="126"/>
    </location>
</feature>
<name>A0A7J7EFA9_DICBM</name>
<gene>
    <name evidence="5" type="ORF">HPG69_016426</name>
</gene>
<dbReference type="PROSITE" id="PS50835">
    <property type="entry name" value="IG_LIKE"/>
    <property type="match status" value="3"/>
</dbReference>
<dbReference type="Gene3D" id="2.60.40.10">
    <property type="entry name" value="Immunoglobulins"/>
    <property type="match status" value="3"/>
</dbReference>